<dbReference type="GO" id="GO:0000166">
    <property type="term" value="F:nucleotide binding"/>
    <property type="evidence" value="ECO:0007669"/>
    <property type="project" value="InterPro"/>
</dbReference>
<dbReference type="AlphaFoldDB" id="A0A849C0Y5"/>
<dbReference type="PANTHER" id="PTHR43377:SF1">
    <property type="entry name" value="BILIVERDIN REDUCTASE A"/>
    <property type="match status" value="1"/>
</dbReference>
<gene>
    <name evidence="2" type="ORF">HLB23_01975</name>
</gene>
<dbReference type="Pfam" id="PF01408">
    <property type="entry name" value="GFO_IDH_MocA"/>
    <property type="match status" value="1"/>
</dbReference>
<name>A0A849C0Y5_9NOCA</name>
<dbReference type="InterPro" id="IPR051450">
    <property type="entry name" value="Gfo/Idh/MocA_Oxidoreductases"/>
</dbReference>
<dbReference type="SUPFAM" id="SSF51735">
    <property type="entry name" value="NAD(P)-binding Rossmann-fold domains"/>
    <property type="match status" value="1"/>
</dbReference>
<dbReference type="InterPro" id="IPR000683">
    <property type="entry name" value="Gfo/Idh/MocA-like_OxRdtase_N"/>
</dbReference>
<sequence>MKIALLGTGFGQAHAAVFASRDDVEVIVFGRTPAALERIHDSYGFATSTDLDSLYDDPTIDLIDICLPTALHAEHVQRGLAAGKHVLCELPLALSMADARRVADAAAASDRQVFVDMFDRFSPVNRILFEATRSGTYGRLLELELELRTALLWPGYDLGLDSIALDAMHGDLDVLTRVLGVPETVSAIGTAGAQRGSAAYVTLTYPNAVARVSASSLMPDPYGSRGGFRATFTDGVLEHRFGDGRDADSAVIEYSGSGTRTLKAEGPQNYAAMIDHVLTCLRGETENEIAPSSVLDTLALTLDIHAAIQQEPR</sequence>
<protein>
    <submittedName>
        <fullName evidence="2">Gfo/Idh/MocA family oxidoreductase</fullName>
    </submittedName>
</protein>
<dbReference type="PANTHER" id="PTHR43377">
    <property type="entry name" value="BILIVERDIN REDUCTASE A"/>
    <property type="match status" value="1"/>
</dbReference>
<keyword evidence="3" id="KW-1185">Reference proteome</keyword>
<evidence type="ECO:0000313" key="3">
    <source>
        <dbReference type="Proteomes" id="UP000586827"/>
    </source>
</evidence>
<evidence type="ECO:0000259" key="1">
    <source>
        <dbReference type="Pfam" id="PF01408"/>
    </source>
</evidence>
<dbReference type="Gene3D" id="3.30.360.10">
    <property type="entry name" value="Dihydrodipicolinate Reductase, domain 2"/>
    <property type="match status" value="1"/>
</dbReference>
<dbReference type="RefSeq" id="WP_067520166.1">
    <property type="nucleotide sequence ID" value="NZ_JABELX010000001.1"/>
</dbReference>
<dbReference type="InterPro" id="IPR036291">
    <property type="entry name" value="NAD(P)-bd_dom_sf"/>
</dbReference>
<comment type="caution">
    <text evidence="2">The sequence shown here is derived from an EMBL/GenBank/DDBJ whole genome shotgun (WGS) entry which is preliminary data.</text>
</comment>
<feature type="domain" description="Gfo/Idh/MocA-like oxidoreductase N-terminal" evidence="1">
    <location>
        <begin position="1"/>
        <end position="116"/>
    </location>
</feature>
<accession>A0A849C0Y5</accession>
<reference evidence="2 3" key="1">
    <citation type="submission" date="2020-05" db="EMBL/GenBank/DDBJ databases">
        <title>MicrobeNet Type strains.</title>
        <authorList>
            <person name="Nicholson A.C."/>
        </authorList>
    </citation>
    <scope>NUCLEOTIDE SEQUENCE [LARGE SCALE GENOMIC DNA]</scope>
    <source>
        <strain evidence="2 3">JCM 3224</strain>
    </source>
</reference>
<evidence type="ECO:0000313" key="2">
    <source>
        <dbReference type="EMBL" id="NNH68659.1"/>
    </source>
</evidence>
<proteinExistence type="predicted"/>
<dbReference type="EMBL" id="JABELX010000001">
    <property type="protein sequence ID" value="NNH68659.1"/>
    <property type="molecule type" value="Genomic_DNA"/>
</dbReference>
<dbReference type="Proteomes" id="UP000586827">
    <property type="component" value="Unassembled WGS sequence"/>
</dbReference>
<dbReference type="Gene3D" id="3.40.50.720">
    <property type="entry name" value="NAD(P)-binding Rossmann-like Domain"/>
    <property type="match status" value="1"/>
</dbReference>
<organism evidence="2 3">
    <name type="scientific">Nocardia uniformis</name>
    <dbReference type="NCBI Taxonomy" id="53432"/>
    <lineage>
        <taxon>Bacteria</taxon>
        <taxon>Bacillati</taxon>
        <taxon>Actinomycetota</taxon>
        <taxon>Actinomycetes</taxon>
        <taxon>Mycobacteriales</taxon>
        <taxon>Nocardiaceae</taxon>
        <taxon>Nocardia</taxon>
    </lineage>
</organism>